<evidence type="ECO:0000313" key="4">
    <source>
        <dbReference type="Proteomes" id="UP001194746"/>
    </source>
</evidence>
<dbReference type="InterPro" id="IPR056884">
    <property type="entry name" value="NPHP3-like_N"/>
</dbReference>
<dbReference type="Gene3D" id="3.40.50.300">
    <property type="entry name" value="P-loop containing nucleotide triphosphate hydrolases"/>
    <property type="match status" value="1"/>
</dbReference>
<evidence type="ECO:0000259" key="2">
    <source>
        <dbReference type="Pfam" id="PF24883"/>
    </source>
</evidence>
<keyword evidence="4" id="KW-1185">Reference proteome</keyword>
<sequence>MAPSTLSPVPSTVLGPFSPGSRQVSGFFDSDKISNAGMSNSFMSRRVSSRKFNRVETTHISSVVSFLKSRSGDELGHATTAQFANASHDSLLDWIRSQRMSLLPAEGSDYDKVLAWAQLFVERLNSFDLAIEDFAGDSYLATQLAYGYCAMLLEVGQENAPALMISFGFFYSTSMILVNLLERVELFTVNQEIREQLVLALGDLVTLVASVSTHFHKAINKLSGASVSINLFHTFGPQIKTFRQRCENIALSMWKHQLLREHVGGDRVTDVQTIRSWLSADDRVLSNIAESTSHLAHEREELTCLWVGPYLTRFLKSNFRSLCIAGKPGSGKTVLSSVIVDHLQHPIGGVSYNTLFIPVNARIPAEASARAIARTILCQLFEKRIGNVQLFQILSDAYETSKRTTTEGEYDTILWTALGNALAAALQGAKDLVLVVDGVDEASCGETDLMQKLTAVTSKGTNVRLIALTGQKPPAAERQACVQITEDLVFDDISAVVRRQLNVKTCAFQTMSELDQETIASRITEASGGSFLWAKLAVKQVRQEGKVEGFRKAVDTIVSVKPSVGEFVLQLVQNPAVSAESKQLLLWLATVERPLQIRELGIIASIRVDKQLVVEQDVDVLDVLHPVKSLVFVMDGLVYIRHGLMREAILDVFSKGKLLPNVKDRHAELVTRLLVYIKSSVNEKREISLTSMDSHDANILLDKHHLLDFALRYWPLHFRQTSVFAKDGRVGASKEFGKLLPASTAVVLLQNAVWERLPTWVLLFYRTVIASVCTEILTVKNEVTLQSIIFLAQLYRQLGKTIEAAPLFYQAASISSSLLTNRHGVTMQLTSAFLDLTVSQITASKTDVMVQREECFSILIECYKMHYGTTSEKVVSVMKQLSEHYYTIREEQKAEELLVSIKALTETEYDKVTQETGNLNVRLTGRQERNDVEHGNALVLTIEHDEAIESHDFEASMQMAEQYAAEGRFELAERTYVEVWQRVTMEYHSQSSSYSEERRMKSVLGYSKFLQSQKRSSEVSSVLSSFWQDSQHTSIASDSSASQFCGIGQVMKEVGLSSMALAVFRNCADYYQKTNSTAVFQELQQSIQSTSKQVMESVSSVTTVTSETVLEEMVFESSSSITTFDQTSFRTTENLLELYVSQHRWRDATRVIKKILNGIWPSLFAPSLEDVSLPAKDVANCVSLATRLCQSYHSRRRLTKEQDLRVRIYRALRGGRNLEDKLRQQATTELLHLLEYASQTDVIISIRQELLDDYIQHYGPDHPVVVKELWTLAELTRPRPIFIDYYQQIIQKLNKGSATCHPDAVKPLVIVATELWNQTRYSDALNQYRVLFQTFLQQDKSSAKFKEVEFVQEIFDRYTHCLRSVRTEFTAIHKATVEYQTKCKSLFTMSASVTIQATLTLAKLCQESKRYEVEAIALYEELLKTKSEILNLQEISSTLENIYEEQAAILFSSSAQQTISSTQVQRTVQVLQKRISKVRETYGWAHEESLSKMEEMVSLHMKLNQTETAVQELYTATVQVLASEDSSTTLSNAACSIASSYMNIGKTEKVTELVEEIYRQVILRDTSNVSKAKFDLSAKRHQSLVFLAQLRYSLQGRVSSVTEILASLFNEYVYFEEFRKQIKSKSSTLHSVTLSTTRLHQFLLSNSRQSIASRVFDDYKKYFLATEGKRIKLTESAQVTIFLQSILEYFTTHRSHNFVRSIGILANHRVTQLLQAQKPTEASDLALACFKYISAQESYRSPAIVRFIFTLGMTISGRGLPLVNPANTQKKLLDTSALILQHALTVIRDLKIDLTQLDLSHLNDLIALLGAQQDHPTLSWLLTILWNSQKVQHTWRPSLTLALGRRFIMARYLVGDAMAALRLAEDVVYNCRRVHGSRHPHTLEMSTLLSQLYTGVAQKYQGHKDGQELAKRYYKKSAALHENILRAFGDPATAELEFGMDSSNSVTMDGSTFDYDMGASSPVGNVSPGEQVRHHLKLLKLAVERLGDWPKEYGEYERLNADLVREFPDDLSAVDSVEKWDLKAFGAGKAESNEDQVDLQFGDWRLFDTGVGDGVDEEEL</sequence>
<reference evidence="3" key="2">
    <citation type="submission" date="2020-02" db="EMBL/GenBank/DDBJ databases">
        <authorList>
            <person name="Gilchrist C.L.M."/>
            <person name="Chooi Y.-H."/>
        </authorList>
    </citation>
    <scope>NUCLEOTIDE SEQUENCE</scope>
    <source>
        <strain evidence="3">MST-FP2251</strain>
    </source>
</reference>
<keyword evidence="1" id="KW-0677">Repeat</keyword>
<dbReference type="Gene3D" id="1.25.40.10">
    <property type="entry name" value="Tetratricopeptide repeat domain"/>
    <property type="match status" value="2"/>
</dbReference>
<dbReference type="InterPro" id="IPR027417">
    <property type="entry name" value="P-loop_NTPase"/>
</dbReference>
<evidence type="ECO:0000256" key="1">
    <source>
        <dbReference type="ARBA" id="ARBA00022737"/>
    </source>
</evidence>
<gene>
    <name evidence="3" type="ORF">FE257_003498</name>
</gene>
<dbReference type="PANTHER" id="PTHR10039">
    <property type="entry name" value="AMELOGENIN"/>
    <property type="match status" value="1"/>
</dbReference>
<dbReference type="Pfam" id="PF24883">
    <property type="entry name" value="NPHP3_N"/>
    <property type="match status" value="1"/>
</dbReference>
<dbReference type="SUPFAM" id="SSF52540">
    <property type="entry name" value="P-loop containing nucleoside triphosphate hydrolases"/>
    <property type="match status" value="1"/>
</dbReference>
<evidence type="ECO:0000313" key="3">
    <source>
        <dbReference type="EMBL" id="KAF9883415.1"/>
    </source>
</evidence>
<comment type="caution">
    <text evidence="3">The sequence shown here is derived from an EMBL/GenBank/DDBJ whole genome shotgun (WGS) entry which is preliminary data.</text>
</comment>
<dbReference type="InterPro" id="IPR011990">
    <property type="entry name" value="TPR-like_helical_dom_sf"/>
</dbReference>
<reference evidence="3" key="1">
    <citation type="journal article" date="2019" name="Beilstein J. Org. Chem.">
        <title>Nanangenines: drimane sesquiterpenoids as the dominant metabolite cohort of a novel Australian fungus, Aspergillus nanangensis.</title>
        <authorList>
            <person name="Lacey H.J."/>
            <person name="Gilchrist C.L.M."/>
            <person name="Crombie A."/>
            <person name="Kalaitzis J.A."/>
            <person name="Vuong D."/>
            <person name="Rutledge P.J."/>
            <person name="Turner P."/>
            <person name="Pitt J.I."/>
            <person name="Lacey E."/>
            <person name="Chooi Y.H."/>
            <person name="Piggott A.M."/>
        </authorList>
    </citation>
    <scope>NUCLEOTIDE SEQUENCE</scope>
    <source>
        <strain evidence="3">MST-FP2251</strain>
    </source>
</reference>
<name>A0AAD4CBI0_ASPNN</name>
<dbReference type="Proteomes" id="UP001194746">
    <property type="component" value="Unassembled WGS sequence"/>
</dbReference>
<accession>A0AAD4CBI0</accession>
<feature type="domain" description="Nephrocystin 3-like N-terminal" evidence="2">
    <location>
        <begin position="317"/>
        <end position="466"/>
    </location>
</feature>
<proteinExistence type="predicted"/>
<dbReference type="PANTHER" id="PTHR10039:SF9">
    <property type="entry name" value="NACHT DOMAIN PROTEIN (AFU_ORTHOLOGUE AFUA_2G01760)"/>
    <property type="match status" value="1"/>
</dbReference>
<dbReference type="EMBL" id="VCAU01000166">
    <property type="protein sequence ID" value="KAF9883415.1"/>
    <property type="molecule type" value="Genomic_DNA"/>
</dbReference>
<protein>
    <recommendedName>
        <fullName evidence="2">Nephrocystin 3-like N-terminal domain-containing protein</fullName>
    </recommendedName>
</protein>
<organism evidence="3 4">
    <name type="scientific">Aspergillus nanangensis</name>
    <dbReference type="NCBI Taxonomy" id="2582783"/>
    <lineage>
        <taxon>Eukaryota</taxon>
        <taxon>Fungi</taxon>
        <taxon>Dikarya</taxon>
        <taxon>Ascomycota</taxon>
        <taxon>Pezizomycotina</taxon>
        <taxon>Eurotiomycetes</taxon>
        <taxon>Eurotiomycetidae</taxon>
        <taxon>Eurotiales</taxon>
        <taxon>Aspergillaceae</taxon>
        <taxon>Aspergillus</taxon>
        <taxon>Aspergillus subgen. Circumdati</taxon>
    </lineage>
</organism>